<sequence>MSDLQVYKSNDLMMAGYKLSVAENRVILTCIAKINRNPNAQVTDQVMYTVTAREFAELCGITMKVAYAELKQAVDALFERKINFIDGPERNDKLRWIQRANYLKNEGRIELRFATDILPYLVAIQTSFTKYNLRAVVRLSTFNSARLYELVIKSRYTGHFTALLPLETIRFAMDIPDDQYPAYADFRKRVIEQAIKEVNRASDINITSFRPKRDGKRIVAIEIRYEEKADFGHDQIQEDLLLDNLPETNPEVRARTKRAAAKPKAEKPAAEKSTKKKPTVIEAEPQAPKKPSRVKLGQMPTQAEIIKEARPGETTEQVVQRILTRWRAAEHELS</sequence>
<protein>
    <submittedName>
        <fullName evidence="4">RepB family plasmid replication initiator protein</fullName>
    </submittedName>
</protein>
<dbReference type="AlphaFoldDB" id="A0A8I1EDB3"/>
<reference evidence="4" key="1">
    <citation type="submission" date="2020-12" db="EMBL/GenBank/DDBJ databases">
        <title>Enhanced detection system for hospital associated transmission using whole genome sequencing surveillance.</title>
        <authorList>
            <person name="Harrison L.H."/>
            <person name="Van Tyne D."/>
            <person name="Marsh J.W."/>
            <person name="Griffith M.P."/>
            <person name="Snyder D.J."/>
            <person name="Cooper V.S."/>
            <person name="Mustapha M."/>
        </authorList>
    </citation>
    <scope>NUCLEOTIDE SEQUENCE</scope>
    <source>
        <strain evidence="4">PSB00042</strain>
    </source>
</reference>
<dbReference type="SUPFAM" id="SSF46785">
    <property type="entry name" value="Winged helix' DNA-binding domain"/>
    <property type="match status" value="2"/>
</dbReference>
<comment type="similarity">
    <text evidence="1">Belongs to the initiator RepB protein family.</text>
</comment>
<feature type="domain" description="Initiator Rep protein WH1" evidence="3">
    <location>
        <begin position="6"/>
        <end position="151"/>
    </location>
</feature>
<accession>A0A8I1EDB3</accession>
<dbReference type="Proteomes" id="UP000637061">
    <property type="component" value="Unassembled WGS sequence"/>
</dbReference>
<dbReference type="RefSeq" id="WP_198746788.1">
    <property type="nucleotide sequence ID" value="NZ_JAEHTE010000002.1"/>
</dbReference>
<dbReference type="GO" id="GO:0006270">
    <property type="term" value="P:DNA replication initiation"/>
    <property type="evidence" value="ECO:0007669"/>
    <property type="project" value="InterPro"/>
</dbReference>
<evidence type="ECO:0000259" key="3">
    <source>
        <dbReference type="Pfam" id="PF01051"/>
    </source>
</evidence>
<comment type="caution">
    <text evidence="4">The sequence shown here is derived from an EMBL/GenBank/DDBJ whole genome shotgun (WGS) entry which is preliminary data.</text>
</comment>
<feature type="region of interest" description="Disordered" evidence="2">
    <location>
        <begin position="247"/>
        <end position="298"/>
    </location>
</feature>
<dbReference type="GO" id="GO:0003887">
    <property type="term" value="F:DNA-directed DNA polymerase activity"/>
    <property type="evidence" value="ECO:0007669"/>
    <property type="project" value="InterPro"/>
</dbReference>
<organism evidence="4 5">
    <name type="scientific">Pseudomonas putida</name>
    <name type="common">Arthrobacter siderocapsulatus</name>
    <dbReference type="NCBI Taxonomy" id="303"/>
    <lineage>
        <taxon>Bacteria</taxon>
        <taxon>Pseudomonadati</taxon>
        <taxon>Pseudomonadota</taxon>
        <taxon>Gammaproteobacteria</taxon>
        <taxon>Pseudomonadales</taxon>
        <taxon>Pseudomonadaceae</taxon>
        <taxon>Pseudomonas</taxon>
    </lineage>
</organism>
<dbReference type="Pfam" id="PF21205">
    <property type="entry name" value="Rep3_C"/>
    <property type="match status" value="1"/>
</dbReference>
<name>A0A8I1EDB3_PSEPU</name>
<evidence type="ECO:0000313" key="4">
    <source>
        <dbReference type="EMBL" id="MBI6883174.1"/>
    </source>
</evidence>
<evidence type="ECO:0000313" key="5">
    <source>
        <dbReference type="Proteomes" id="UP000637061"/>
    </source>
</evidence>
<dbReference type="InterPro" id="IPR000525">
    <property type="entry name" value="Initiator_Rep_WH1"/>
</dbReference>
<dbReference type="Gene3D" id="1.10.10.10">
    <property type="entry name" value="Winged helix-like DNA-binding domain superfamily/Winged helix DNA-binding domain"/>
    <property type="match status" value="2"/>
</dbReference>
<dbReference type="InterPro" id="IPR036390">
    <property type="entry name" value="WH_DNA-bd_sf"/>
</dbReference>
<evidence type="ECO:0000256" key="1">
    <source>
        <dbReference type="ARBA" id="ARBA00038283"/>
    </source>
</evidence>
<dbReference type="InterPro" id="IPR036388">
    <property type="entry name" value="WH-like_DNA-bd_sf"/>
</dbReference>
<dbReference type="EMBL" id="JAEHTE010000002">
    <property type="protein sequence ID" value="MBI6883174.1"/>
    <property type="molecule type" value="Genomic_DNA"/>
</dbReference>
<evidence type="ECO:0000256" key="2">
    <source>
        <dbReference type="SAM" id="MobiDB-lite"/>
    </source>
</evidence>
<feature type="compositionally biased region" description="Basic and acidic residues" evidence="2">
    <location>
        <begin position="263"/>
        <end position="273"/>
    </location>
</feature>
<dbReference type="Pfam" id="PF01051">
    <property type="entry name" value="Rep3_N"/>
    <property type="match status" value="1"/>
</dbReference>
<proteinExistence type="inferred from homology"/>
<gene>
    <name evidence="4" type="ORF">JEU22_04550</name>
</gene>